<evidence type="ECO:0000256" key="11">
    <source>
        <dbReference type="PIRSR" id="PIRSR006268-2"/>
    </source>
</evidence>
<evidence type="ECO:0000256" key="6">
    <source>
        <dbReference type="ARBA" id="ARBA00022827"/>
    </source>
</evidence>
<dbReference type="InterPro" id="IPR024932">
    <property type="entry name" value="ApbE"/>
</dbReference>
<evidence type="ECO:0000313" key="13">
    <source>
        <dbReference type="Proteomes" id="UP000821656"/>
    </source>
</evidence>
<evidence type="ECO:0000256" key="9">
    <source>
        <dbReference type="ARBA" id="ARBA00048540"/>
    </source>
</evidence>
<dbReference type="GO" id="GO:0016740">
    <property type="term" value="F:transferase activity"/>
    <property type="evidence" value="ECO:0007669"/>
    <property type="project" value="UniProtKB-UniRule"/>
</dbReference>
<feature type="binding site" evidence="11">
    <location>
        <position position="137"/>
    </location>
    <ligand>
        <name>Mg(2+)</name>
        <dbReference type="ChEBI" id="CHEBI:18420"/>
    </ligand>
</feature>
<evidence type="ECO:0000256" key="5">
    <source>
        <dbReference type="ARBA" id="ARBA00022723"/>
    </source>
</evidence>
<evidence type="ECO:0000313" key="12">
    <source>
        <dbReference type="EMBL" id="NRV10505.1"/>
    </source>
</evidence>
<dbReference type="GO" id="GO:0046872">
    <property type="term" value="F:metal ion binding"/>
    <property type="evidence" value="ECO:0007669"/>
    <property type="project" value="UniProtKB-UniRule"/>
</dbReference>
<dbReference type="PIRSF" id="PIRSF006268">
    <property type="entry name" value="ApbE"/>
    <property type="match status" value="1"/>
</dbReference>
<dbReference type="EMBL" id="JABSXK010000001">
    <property type="protein sequence ID" value="NRV10505.1"/>
    <property type="molecule type" value="Genomic_DNA"/>
</dbReference>
<keyword evidence="6 10" id="KW-0274">FAD</keyword>
<dbReference type="AlphaFoldDB" id="A0A9Q5CGY6"/>
<keyword evidence="3 10" id="KW-0285">Flavoprotein</keyword>
<comment type="caution">
    <text evidence="12">The sequence shown here is derived from an EMBL/GenBank/DDBJ whole genome shotgun (WGS) entry which is preliminary data.</text>
</comment>
<protein>
    <recommendedName>
        <fullName evidence="2 10">FAD:protein FMN transferase</fullName>
        <ecNumber evidence="1 10">2.7.1.180</ecNumber>
    </recommendedName>
    <alternativeName>
        <fullName evidence="8 10">Flavin transferase</fullName>
    </alternativeName>
</protein>
<keyword evidence="4 10" id="KW-0808">Transferase</keyword>
<organism evidence="12 13">
    <name type="scientific">Clostridium beijerinckii</name>
    <name type="common">Clostridium MP</name>
    <dbReference type="NCBI Taxonomy" id="1520"/>
    <lineage>
        <taxon>Bacteria</taxon>
        <taxon>Bacillati</taxon>
        <taxon>Bacillota</taxon>
        <taxon>Clostridia</taxon>
        <taxon>Eubacteriales</taxon>
        <taxon>Clostridiaceae</taxon>
        <taxon>Clostridium</taxon>
    </lineage>
</organism>
<sequence length="314" mass="34468">MDTVFQLKAYGPKANEAIEASLSRLDEIEQMASVTIDSSDISKINQASGKEYVQVHPEIIKMLETAVKYSKLSNGVFDITVGPLVNLWGIGTDNERIPTDEEIKSKLPLVGYNDISINEENNSIKLLKEGMAIDLGGIAKGFAADEVLKIYKEYDIKGGIISLGGSSIYTVGKKPDGTPWNVGVKHPRKDSDQDYVGIINLSEQALSTSGDYERYFIKDGKRYHHILNPSTGYPTDNGVMSVTIVVDSSIPDSNMLADILTKTVFIAGVDNGLKFIDSLQGVSCMAITSDYNIYKSSNWNIKLDKLDSEFKFAN</sequence>
<gene>
    <name evidence="12" type="ORF">DFH45_003468</name>
</gene>
<evidence type="ECO:0000256" key="2">
    <source>
        <dbReference type="ARBA" id="ARBA00016337"/>
    </source>
</evidence>
<evidence type="ECO:0000256" key="4">
    <source>
        <dbReference type="ARBA" id="ARBA00022679"/>
    </source>
</evidence>
<evidence type="ECO:0000256" key="3">
    <source>
        <dbReference type="ARBA" id="ARBA00022630"/>
    </source>
</evidence>
<dbReference type="Proteomes" id="UP000821656">
    <property type="component" value="Unassembled WGS sequence"/>
</dbReference>
<keyword evidence="12" id="KW-0449">Lipoprotein</keyword>
<comment type="similarity">
    <text evidence="10">Belongs to the ApbE family.</text>
</comment>
<dbReference type="PANTHER" id="PTHR30040:SF2">
    <property type="entry name" value="FAD:PROTEIN FMN TRANSFERASE"/>
    <property type="match status" value="1"/>
</dbReference>
<reference evidence="12" key="1">
    <citation type="submission" date="2020-05" db="EMBL/GenBank/DDBJ databases">
        <title>Genomic insights into acetone-butanol-ethanol (ABE) fermentation by sequencing solventogenic clostridia strains.</title>
        <authorList>
            <person name="Brown S."/>
        </authorList>
    </citation>
    <scope>NUCLEOTIDE SEQUENCE</scope>
    <source>
        <strain evidence="12">DJ126</strain>
    </source>
</reference>
<dbReference type="InterPro" id="IPR003374">
    <property type="entry name" value="ApbE-like_sf"/>
</dbReference>
<comment type="catalytic activity">
    <reaction evidence="9 10">
        <text>L-threonyl-[protein] + FAD = FMN-L-threonyl-[protein] + AMP + H(+)</text>
        <dbReference type="Rhea" id="RHEA:36847"/>
        <dbReference type="Rhea" id="RHEA-COMP:11060"/>
        <dbReference type="Rhea" id="RHEA-COMP:11061"/>
        <dbReference type="ChEBI" id="CHEBI:15378"/>
        <dbReference type="ChEBI" id="CHEBI:30013"/>
        <dbReference type="ChEBI" id="CHEBI:57692"/>
        <dbReference type="ChEBI" id="CHEBI:74257"/>
        <dbReference type="ChEBI" id="CHEBI:456215"/>
        <dbReference type="EC" id="2.7.1.180"/>
    </reaction>
</comment>
<dbReference type="SUPFAM" id="SSF143631">
    <property type="entry name" value="ApbE-like"/>
    <property type="match status" value="1"/>
</dbReference>
<dbReference type="Pfam" id="PF02424">
    <property type="entry name" value="ApbE"/>
    <property type="match status" value="1"/>
</dbReference>
<evidence type="ECO:0000256" key="1">
    <source>
        <dbReference type="ARBA" id="ARBA00011955"/>
    </source>
</evidence>
<evidence type="ECO:0000256" key="10">
    <source>
        <dbReference type="PIRNR" id="PIRNR006268"/>
    </source>
</evidence>
<keyword evidence="7 10" id="KW-0460">Magnesium</keyword>
<dbReference type="EC" id="2.7.1.180" evidence="1 10"/>
<name>A0A9Q5CGY6_CLOBE</name>
<dbReference type="Gene3D" id="3.10.520.10">
    <property type="entry name" value="ApbE-like domains"/>
    <property type="match status" value="1"/>
</dbReference>
<comment type="cofactor">
    <cofactor evidence="11">
        <name>Mg(2+)</name>
        <dbReference type="ChEBI" id="CHEBI:18420"/>
    </cofactor>
    <cofactor evidence="11">
        <name>Mn(2+)</name>
        <dbReference type="ChEBI" id="CHEBI:29035"/>
    </cofactor>
    <text evidence="11">Magnesium. Can also use manganese.</text>
</comment>
<dbReference type="PANTHER" id="PTHR30040">
    <property type="entry name" value="THIAMINE BIOSYNTHESIS LIPOPROTEIN APBE"/>
    <property type="match status" value="1"/>
</dbReference>
<evidence type="ECO:0000256" key="7">
    <source>
        <dbReference type="ARBA" id="ARBA00022842"/>
    </source>
</evidence>
<evidence type="ECO:0000256" key="8">
    <source>
        <dbReference type="ARBA" id="ARBA00031306"/>
    </source>
</evidence>
<feature type="binding site" evidence="11">
    <location>
        <position position="258"/>
    </location>
    <ligand>
        <name>Mg(2+)</name>
        <dbReference type="ChEBI" id="CHEBI:18420"/>
    </ligand>
</feature>
<proteinExistence type="inferred from homology"/>
<accession>A0A9Q5CGY6</accession>
<keyword evidence="5 10" id="KW-0479">Metal-binding</keyword>